<evidence type="ECO:0000256" key="2">
    <source>
        <dbReference type="PROSITE-ProRule" id="PRU00284"/>
    </source>
</evidence>
<evidence type="ECO:0000313" key="6">
    <source>
        <dbReference type="EMBL" id="MCT7965594.1"/>
    </source>
</evidence>
<dbReference type="SMART" id="SM00283">
    <property type="entry name" value="MA"/>
    <property type="match status" value="1"/>
</dbReference>
<feature type="domain" description="Methyl-accepting transducer" evidence="5">
    <location>
        <begin position="366"/>
        <end position="579"/>
    </location>
</feature>
<reference evidence="6 7" key="1">
    <citation type="journal article" date="2022" name="Front. Microbiol.">
        <title>High genomic differentiation and limited gene flow indicate recent cryptic speciation within the genus Laspinema (cyanobacteria).</title>
        <authorList>
            <person name="Stanojkovic A."/>
            <person name="Skoupy S."/>
            <person name="Skaloud P."/>
            <person name="Dvorak P."/>
        </authorList>
    </citation>
    <scope>NUCLEOTIDE SEQUENCE [LARGE SCALE GENOMIC DNA]</scope>
    <source>
        <strain evidence="6 7">D2a</strain>
    </source>
</reference>
<accession>A0ABT2MLG0</accession>
<keyword evidence="1 2" id="KW-0807">Transducer</keyword>
<dbReference type="PANTHER" id="PTHR32089:SF112">
    <property type="entry name" value="LYSOZYME-LIKE PROTEIN-RELATED"/>
    <property type="match status" value="1"/>
</dbReference>
<keyword evidence="4" id="KW-0472">Membrane</keyword>
<dbReference type="Proteomes" id="UP001525890">
    <property type="component" value="Unassembled WGS sequence"/>
</dbReference>
<dbReference type="SUPFAM" id="SSF58104">
    <property type="entry name" value="Methyl-accepting chemotaxis protein (MCP) signaling domain"/>
    <property type="match status" value="1"/>
</dbReference>
<keyword evidence="3" id="KW-0175">Coiled coil</keyword>
<evidence type="ECO:0000256" key="4">
    <source>
        <dbReference type="SAM" id="Phobius"/>
    </source>
</evidence>
<dbReference type="EMBL" id="JAMXFF010000004">
    <property type="protein sequence ID" value="MCT7965594.1"/>
    <property type="molecule type" value="Genomic_DNA"/>
</dbReference>
<gene>
    <name evidence="6" type="ORF">NG799_04505</name>
</gene>
<feature type="coiled-coil region" evidence="3">
    <location>
        <begin position="355"/>
        <end position="392"/>
    </location>
</feature>
<dbReference type="InterPro" id="IPR004089">
    <property type="entry name" value="MCPsignal_dom"/>
</dbReference>
<evidence type="ECO:0000259" key="5">
    <source>
        <dbReference type="PROSITE" id="PS50111"/>
    </source>
</evidence>
<organism evidence="6 7">
    <name type="scientific">Laspinema palackyanum D2a</name>
    <dbReference type="NCBI Taxonomy" id="2953684"/>
    <lineage>
        <taxon>Bacteria</taxon>
        <taxon>Bacillati</taxon>
        <taxon>Cyanobacteriota</taxon>
        <taxon>Cyanophyceae</taxon>
        <taxon>Oscillatoriophycideae</taxon>
        <taxon>Oscillatoriales</taxon>
        <taxon>Laspinemataceae</taxon>
        <taxon>Laspinema</taxon>
        <taxon>Laspinema palackyanum</taxon>
    </lineage>
</organism>
<evidence type="ECO:0000256" key="1">
    <source>
        <dbReference type="ARBA" id="ARBA00023224"/>
    </source>
</evidence>
<name>A0ABT2MLG0_9CYAN</name>
<dbReference type="Gene3D" id="1.10.287.950">
    <property type="entry name" value="Methyl-accepting chemotaxis protein"/>
    <property type="match status" value="1"/>
</dbReference>
<keyword evidence="4" id="KW-0812">Transmembrane</keyword>
<dbReference type="PROSITE" id="PS50111">
    <property type="entry name" value="CHEMOTAXIS_TRANSDUC_2"/>
    <property type="match status" value="1"/>
</dbReference>
<evidence type="ECO:0000256" key="3">
    <source>
        <dbReference type="SAM" id="Coils"/>
    </source>
</evidence>
<sequence>MSIYFAENLEQGVTMAKTDPVQQNSALQLQSRLLIYSALGAIAIGASVAIASIMPLSQRLKQAEERNLEFAAQTRTLAIEEFLLRTQDIGGQIASRTRARNQLAAFNQGQVQRNELVRVSTDILNDALNQSEEIEGIIRFDRNGQPVTQIGLAIPEEFWQIMPSAGNQSVFIGPVEIAGISYLIVGTLINNETAQVLGRDLVLFKVPRLERIVQNHSGLGATGEIILGRVTDGRVELFFEHRNNDNRISRTVENAIERSVAGEAGMMQSDSTSTIPEVIAFNPIAIANWGLAVKMDRQELYQPVQKQIFDTGMAIALLTLLGTGGMVILLRPLTDKAIVQTDELEQQIQEKSVLLQAKTAALQTEQRQREAVEEALQQMNELKASSRQVADACATANFGVQEAQTIATGGTRSVDRTLEGMTTLKENVEAIALQIDHLHEGARQIGTIASLVGSLADQTNMLALNAAVEAVRAGDRGKGFSVIATEIRKLADRSRQSADKINILLGDIQSSVVATSKATQEGTKTVQVNFEIVQETSVSLTGVLNAIDAVTTSAQEISFATHEQAVAIQQLVAAIDMIKTSD</sequence>
<evidence type="ECO:0000313" key="7">
    <source>
        <dbReference type="Proteomes" id="UP001525890"/>
    </source>
</evidence>
<dbReference type="Pfam" id="PF00015">
    <property type="entry name" value="MCPsignal"/>
    <property type="match status" value="1"/>
</dbReference>
<protein>
    <submittedName>
        <fullName evidence="6">Methyl-accepting chemotaxis protein</fullName>
    </submittedName>
</protein>
<dbReference type="PANTHER" id="PTHR32089">
    <property type="entry name" value="METHYL-ACCEPTING CHEMOTAXIS PROTEIN MCPB"/>
    <property type="match status" value="1"/>
</dbReference>
<keyword evidence="4" id="KW-1133">Transmembrane helix</keyword>
<comment type="caution">
    <text evidence="6">The sequence shown here is derived from an EMBL/GenBank/DDBJ whole genome shotgun (WGS) entry which is preliminary data.</text>
</comment>
<feature type="transmembrane region" description="Helical" evidence="4">
    <location>
        <begin position="33"/>
        <end position="56"/>
    </location>
</feature>
<keyword evidence="7" id="KW-1185">Reference proteome</keyword>
<proteinExistence type="predicted"/>
<dbReference type="RefSeq" id="WP_368005284.1">
    <property type="nucleotide sequence ID" value="NZ_JAMXFF010000004.1"/>
</dbReference>